<dbReference type="InterPro" id="IPR005946">
    <property type="entry name" value="Rib-P_diPkinase"/>
</dbReference>
<dbReference type="PANTHER" id="PTHR10210">
    <property type="entry name" value="RIBOSE-PHOSPHATE DIPHOSPHOKINASE FAMILY MEMBER"/>
    <property type="match status" value="1"/>
</dbReference>
<evidence type="ECO:0000256" key="1">
    <source>
        <dbReference type="ARBA" id="ARBA00001946"/>
    </source>
</evidence>
<dbReference type="GO" id="GO:0004749">
    <property type="term" value="F:ribose phosphate diphosphokinase activity"/>
    <property type="evidence" value="ECO:0007669"/>
    <property type="project" value="UniProtKB-EC"/>
</dbReference>
<dbReference type="RefSeq" id="WP_022636947.1">
    <property type="nucleotide sequence ID" value="NZ_ASJR01000011.1"/>
</dbReference>
<comment type="catalytic activity">
    <reaction evidence="12">
        <text>D-ribose 5-phosphate + ATP = 5-phospho-alpha-D-ribose 1-diphosphate + AMP + H(+)</text>
        <dbReference type="Rhea" id="RHEA:15609"/>
        <dbReference type="ChEBI" id="CHEBI:15378"/>
        <dbReference type="ChEBI" id="CHEBI:30616"/>
        <dbReference type="ChEBI" id="CHEBI:58017"/>
        <dbReference type="ChEBI" id="CHEBI:78346"/>
        <dbReference type="ChEBI" id="CHEBI:456215"/>
        <dbReference type="EC" id="2.7.6.1"/>
    </reaction>
</comment>
<dbReference type="CDD" id="cd06223">
    <property type="entry name" value="PRTases_typeI"/>
    <property type="match status" value="1"/>
</dbReference>
<dbReference type="GO" id="GO:0016301">
    <property type="term" value="F:kinase activity"/>
    <property type="evidence" value="ECO:0007669"/>
    <property type="project" value="UniProtKB-KW"/>
</dbReference>
<evidence type="ECO:0000256" key="13">
    <source>
        <dbReference type="ARBA" id="ARBA00054914"/>
    </source>
</evidence>
<dbReference type="eggNOG" id="COG0462">
    <property type="taxonomic scope" value="Bacteria"/>
</dbReference>
<dbReference type="SUPFAM" id="SSF53271">
    <property type="entry name" value="PRTase-like"/>
    <property type="match status" value="1"/>
</dbReference>
<dbReference type="Pfam" id="PF13793">
    <property type="entry name" value="Pribosyltran_N"/>
    <property type="match status" value="1"/>
</dbReference>
<reference evidence="17 18" key="1">
    <citation type="journal article" date="2013" name="Environ. Microbiol.">
        <title>Genome analysis of Chitinivibrio alkaliphilus gen. nov., sp. nov., a novel extremely haloalkaliphilic anaerobic chitinolytic bacterium from the candidate phylum Termite Group 3.</title>
        <authorList>
            <person name="Sorokin D.Y."/>
            <person name="Gumerov V.M."/>
            <person name="Rakitin A.L."/>
            <person name="Beletsky A.V."/>
            <person name="Damste J.S."/>
            <person name="Muyzer G."/>
            <person name="Mardanov A.V."/>
            <person name="Ravin N.V."/>
        </authorList>
    </citation>
    <scope>NUCLEOTIDE SEQUENCE [LARGE SCALE GENOMIC DNA]</scope>
    <source>
        <strain evidence="17 18">ACht1</strain>
    </source>
</reference>
<evidence type="ECO:0000256" key="12">
    <source>
        <dbReference type="ARBA" id="ARBA00049535"/>
    </source>
</evidence>
<dbReference type="Gene3D" id="3.40.50.2020">
    <property type="match status" value="2"/>
</dbReference>
<keyword evidence="5" id="KW-0479">Metal-binding</keyword>
<protein>
    <recommendedName>
        <fullName evidence="15">Ribose-phosphate pyrophosphokinase</fullName>
        <ecNumber evidence="3">2.7.6.1</ecNumber>
    </recommendedName>
    <alternativeName>
        <fullName evidence="11">Phosphoribosyl pyrophosphate synthase</fullName>
    </alternativeName>
</protein>
<dbReference type="GO" id="GO:0005524">
    <property type="term" value="F:ATP binding"/>
    <property type="evidence" value="ECO:0007669"/>
    <property type="project" value="UniProtKB-KW"/>
</dbReference>
<dbReference type="GO" id="GO:0006015">
    <property type="term" value="P:5-phosphoribose 1-diphosphate biosynthetic process"/>
    <property type="evidence" value="ECO:0007669"/>
    <property type="project" value="TreeGrafter"/>
</dbReference>
<comment type="function">
    <text evidence="13">Involved in the biosynthesis of the central metabolite phospho-alpha-D-ribosyl-1-pyrophosphate (PRPP) via the transfer of pyrophosphoryl group from ATP to 1-hydroxyl of ribose-5-phosphate (Rib-5-P).</text>
</comment>
<dbReference type="Pfam" id="PF14572">
    <property type="entry name" value="Pribosyl_synth"/>
    <property type="match status" value="1"/>
</dbReference>
<evidence type="ECO:0000256" key="11">
    <source>
        <dbReference type="ARBA" id="ARBA00029942"/>
    </source>
</evidence>
<evidence type="ECO:0000256" key="3">
    <source>
        <dbReference type="ARBA" id="ARBA00013247"/>
    </source>
</evidence>
<dbReference type="InterPro" id="IPR029099">
    <property type="entry name" value="Pribosyltran_N"/>
</dbReference>
<evidence type="ECO:0000256" key="10">
    <source>
        <dbReference type="ARBA" id="ARBA00022842"/>
    </source>
</evidence>
<comment type="cofactor">
    <cofactor evidence="1">
        <name>Mg(2+)</name>
        <dbReference type="ChEBI" id="CHEBI:18420"/>
    </cofactor>
</comment>
<evidence type="ECO:0000313" key="17">
    <source>
        <dbReference type="EMBL" id="ERP31628.1"/>
    </source>
</evidence>
<dbReference type="PANTHER" id="PTHR10210:SF32">
    <property type="entry name" value="RIBOSE-PHOSPHATE PYROPHOSPHOKINASE 2"/>
    <property type="match status" value="1"/>
</dbReference>
<dbReference type="EC" id="2.7.6.1" evidence="3"/>
<feature type="domain" description="Ribose-phosphate pyrophosphokinase N-terminal" evidence="16">
    <location>
        <begin position="5"/>
        <end position="121"/>
    </location>
</feature>
<proteinExistence type="inferred from homology"/>
<dbReference type="PATRIC" id="fig|1313304.3.peg.1424"/>
<dbReference type="GO" id="GO:0006164">
    <property type="term" value="P:purine nucleotide biosynthetic process"/>
    <property type="evidence" value="ECO:0007669"/>
    <property type="project" value="TreeGrafter"/>
</dbReference>
<evidence type="ECO:0000256" key="9">
    <source>
        <dbReference type="ARBA" id="ARBA00022840"/>
    </source>
</evidence>
<comment type="pathway">
    <text evidence="2">Metabolic intermediate biosynthesis; 5-phospho-alpha-D-ribose 1-diphosphate biosynthesis; 5-phospho-alpha-D-ribose 1-diphosphate from D-ribose 5-phosphate (route I): step 1/1.</text>
</comment>
<evidence type="ECO:0000256" key="15">
    <source>
        <dbReference type="ARBA" id="ARBA00069492"/>
    </source>
</evidence>
<dbReference type="InterPro" id="IPR029057">
    <property type="entry name" value="PRTase-like"/>
</dbReference>
<dbReference type="Proteomes" id="UP000017148">
    <property type="component" value="Unassembled WGS sequence"/>
</dbReference>
<name>U7D6R5_9BACT</name>
<evidence type="ECO:0000256" key="6">
    <source>
        <dbReference type="ARBA" id="ARBA00022727"/>
    </source>
</evidence>
<dbReference type="NCBIfam" id="TIGR01251">
    <property type="entry name" value="ribP_PPkin"/>
    <property type="match status" value="1"/>
</dbReference>
<evidence type="ECO:0000313" key="18">
    <source>
        <dbReference type="Proteomes" id="UP000017148"/>
    </source>
</evidence>
<comment type="caution">
    <text evidence="17">The sequence shown here is derived from an EMBL/GenBank/DDBJ whole genome shotgun (WGS) entry which is preliminary data.</text>
</comment>
<dbReference type="GO" id="GO:0000287">
    <property type="term" value="F:magnesium ion binding"/>
    <property type="evidence" value="ECO:0007669"/>
    <property type="project" value="InterPro"/>
</dbReference>
<keyword evidence="4" id="KW-0808">Transferase</keyword>
<comment type="similarity">
    <text evidence="14">Belongs to the ribose-phosphate pyrophosphokinase family. Class I subfamily.</text>
</comment>
<evidence type="ECO:0000256" key="14">
    <source>
        <dbReference type="ARBA" id="ARBA00061444"/>
    </source>
</evidence>
<dbReference type="FunFam" id="3.40.50.2020:FF:000001">
    <property type="entry name" value="Ribose-phosphate pyrophosphokinase"/>
    <property type="match status" value="1"/>
</dbReference>
<dbReference type="GO" id="GO:0002189">
    <property type="term" value="C:ribose phosphate diphosphokinase complex"/>
    <property type="evidence" value="ECO:0007669"/>
    <property type="project" value="TreeGrafter"/>
</dbReference>
<dbReference type="InterPro" id="IPR000836">
    <property type="entry name" value="PRTase_dom"/>
</dbReference>
<evidence type="ECO:0000256" key="7">
    <source>
        <dbReference type="ARBA" id="ARBA00022741"/>
    </source>
</evidence>
<organism evidence="17 18">
    <name type="scientific">Chitinivibrio alkaliphilus ACht1</name>
    <dbReference type="NCBI Taxonomy" id="1313304"/>
    <lineage>
        <taxon>Bacteria</taxon>
        <taxon>Pseudomonadati</taxon>
        <taxon>Fibrobacterota</taxon>
        <taxon>Chitinivibrionia</taxon>
        <taxon>Chitinivibrionales</taxon>
        <taxon>Chitinivibrionaceae</taxon>
        <taxon>Chitinivibrio</taxon>
    </lineage>
</organism>
<sequence>MFGELKIFSGRANPELTKAICATTGVMPGAVDIMKFSNENIKVAFKESVRGKDVYLIQPSCAPVNEGLMELLIMINAAKHASAGRITAVTPYFPYVRSDKKDEPRIAITAKLVADLIQTAGADRIMTMNLHSAQIQGFFDIPCDHLLAGKILCDAATRFDTTNGVVVAPDAGSAKHAGHYARRLNLPLAILDKRRSDDSEAPSMENIIGEVEGKKAFIFDDEVASGGSLIEAAEMLEKKGATEIIAFCVHGVLSGNARERIEQSCIKKLVVTDTVCIPQEKRHEKLEIVSVAELFGKAITYTNAGRSISGLYSKY</sequence>
<evidence type="ECO:0000256" key="8">
    <source>
        <dbReference type="ARBA" id="ARBA00022777"/>
    </source>
</evidence>
<keyword evidence="6" id="KW-0545">Nucleotide biosynthesis</keyword>
<dbReference type="EMBL" id="ASJR01000011">
    <property type="protein sequence ID" value="ERP31628.1"/>
    <property type="molecule type" value="Genomic_DNA"/>
</dbReference>
<keyword evidence="10" id="KW-0460">Magnesium</keyword>
<dbReference type="GO" id="GO:0005737">
    <property type="term" value="C:cytoplasm"/>
    <property type="evidence" value="ECO:0007669"/>
    <property type="project" value="TreeGrafter"/>
</dbReference>
<dbReference type="OrthoDB" id="9777067at2"/>
<keyword evidence="8 17" id="KW-0418">Kinase</keyword>
<evidence type="ECO:0000256" key="2">
    <source>
        <dbReference type="ARBA" id="ARBA00004996"/>
    </source>
</evidence>
<dbReference type="STRING" id="1313304.CALK_1492"/>
<gene>
    <name evidence="17" type="ORF">CALK_1492</name>
</gene>
<keyword evidence="18" id="KW-1185">Reference proteome</keyword>
<dbReference type="SMART" id="SM01400">
    <property type="entry name" value="Pribosyltran_N"/>
    <property type="match status" value="1"/>
</dbReference>
<evidence type="ECO:0000256" key="4">
    <source>
        <dbReference type="ARBA" id="ARBA00022679"/>
    </source>
</evidence>
<evidence type="ECO:0000256" key="5">
    <source>
        <dbReference type="ARBA" id="ARBA00022723"/>
    </source>
</evidence>
<accession>U7D6R5</accession>
<dbReference type="AlphaFoldDB" id="U7D6R5"/>
<keyword evidence="7" id="KW-0547">Nucleotide-binding</keyword>
<evidence type="ECO:0000259" key="16">
    <source>
        <dbReference type="Pfam" id="PF13793"/>
    </source>
</evidence>
<keyword evidence="9" id="KW-0067">ATP-binding</keyword>
<dbReference type="NCBIfam" id="NF002320">
    <property type="entry name" value="PRK01259.1"/>
    <property type="match status" value="1"/>
</dbReference>